<dbReference type="RefSeq" id="WP_073382092.1">
    <property type="nucleotide sequence ID" value="NZ_FQZK01000019.1"/>
</dbReference>
<accession>A0A1M6S7B8</accession>
<reference evidence="1 2" key="1">
    <citation type="submission" date="2016-11" db="EMBL/GenBank/DDBJ databases">
        <authorList>
            <person name="Jaros S."/>
            <person name="Januszkiewicz K."/>
            <person name="Wedrychowicz H."/>
        </authorList>
    </citation>
    <scope>NUCLEOTIDE SEQUENCE [LARGE SCALE GENOMIC DNA]</scope>
    <source>
        <strain evidence="1 2">CGMCC 4.5723</strain>
    </source>
</reference>
<sequence length="59" mass="6019">MIVLTVLFGALLVGGVLIGALVLRVRRAAGALAGQVARASDEHRTEGARALPLRRGGDG</sequence>
<evidence type="ECO:0000313" key="1">
    <source>
        <dbReference type="EMBL" id="SHK40694.1"/>
    </source>
</evidence>
<protein>
    <submittedName>
        <fullName evidence="1">Uncharacterized protein</fullName>
    </submittedName>
</protein>
<gene>
    <name evidence="1" type="ORF">SAMN05421803_11959</name>
</gene>
<dbReference type="STRING" id="758803.SAMN05421803_11959"/>
<organism evidence="1 2">
    <name type="scientific">Nocardiopsis flavescens</name>
    <dbReference type="NCBI Taxonomy" id="758803"/>
    <lineage>
        <taxon>Bacteria</taxon>
        <taxon>Bacillati</taxon>
        <taxon>Actinomycetota</taxon>
        <taxon>Actinomycetes</taxon>
        <taxon>Streptosporangiales</taxon>
        <taxon>Nocardiopsidaceae</taxon>
        <taxon>Nocardiopsis</taxon>
    </lineage>
</organism>
<dbReference type="AlphaFoldDB" id="A0A1M6S7B8"/>
<name>A0A1M6S7B8_9ACTN</name>
<dbReference type="EMBL" id="FQZK01000019">
    <property type="protein sequence ID" value="SHK40694.1"/>
    <property type="molecule type" value="Genomic_DNA"/>
</dbReference>
<evidence type="ECO:0000313" key="2">
    <source>
        <dbReference type="Proteomes" id="UP000184452"/>
    </source>
</evidence>
<dbReference type="Proteomes" id="UP000184452">
    <property type="component" value="Unassembled WGS sequence"/>
</dbReference>
<proteinExistence type="predicted"/>
<keyword evidence="2" id="KW-1185">Reference proteome</keyword>